<evidence type="ECO:0000313" key="2">
    <source>
        <dbReference type="Proteomes" id="UP000772434"/>
    </source>
</evidence>
<dbReference type="EMBL" id="JADNRY010000060">
    <property type="protein sequence ID" value="KAF9068503.1"/>
    <property type="molecule type" value="Genomic_DNA"/>
</dbReference>
<organism evidence="1 2">
    <name type="scientific">Rhodocollybia butyracea</name>
    <dbReference type="NCBI Taxonomy" id="206335"/>
    <lineage>
        <taxon>Eukaryota</taxon>
        <taxon>Fungi</taxon>
        <taxon>Dikarya</taxon>
        <taxon>Basidiomycota</taxon>
        <taxon>Agaricomycotina</taxon>
        <taxon>Agaricomycetes</taxon>
        <taxon>Agaricomycetidae</taxon>
        <taxon>Agaricales</taxon>
        <taxon>Marasmiineae</taxon>
        <taxon>Omphalotaceae</taxon>
        <taxon>Rhodocollybia</taxon>
    </lineage>
</organism>
<comment type="caution">
    <text evidence="1">The sequence shown here is derived from an EMBL/GenBank/DDBJ whole genome shotgun (WGS) entry which is preliminary data.</text>
</comment>
<accession>A0A9P5PSB4</accession>
<dbReference type="Proteomes" id="UP000772434">
    <property type="component" value="Unassembled WGS sequence"/>
</dbReference>
<proteinExistence type="predicted"/>
<keyword evidence="2" id="KW-1185">Reference proteome</keyword>
<gene>
    <name evidence="1" type="ORF">BDP27DRAFT_816060</name>
</gene>
<evidence type="ECO:0000313" key="1">
    <source>
        <dbReference type="EMBL" id="KAF9068503.1"/>
    </source>
</evidence>
<dbReference type="OrthoDB" id="2393824at2759"/>
<dbReference type="AlphaFoldDB" id="A0A9P5PSB4"/>
<reference evidence="1" key="1">
    <citation type="submission" date="2020-11" db="EMBL/GenBank/DDBJ databases">
        <authorList>
            <consortium name="DOE Joint Genome Institute"/>
            <person name="Ahrendt S."/>
            <person name="Riley R."/>
            <person name="Andreopoulos W."/>
            <person name="Labutti K."/>
            <person name="Pangilinan J."/>
            <person name="Ruiz-Duenas F.J."/>
            <person name="Barrasa J.M."/>
            <person name="Sanchez-Garcia M."/>
            <person name="Camarero S."/>
            <person name="Miyauchi S."/>
            <person name="Serrano A."/>
            <person name="Linde D."/>
            <person name="Babiker R."/>
            <person name="Drula E."/>
            <person name="Ayuso-Fernandez I."/>
            <person name="Pacheco R."/>
            <person name="Padilla G."/>
            <person name="Ferreira P."/>
            <person name="Barriuso J."/>
            <person name="Kellner H."/>
            <person name="Castanera R."/>
            <person name="Alfaro M."/>
            <person name="Ramirez L."/>
            <person name="Pisabarro A.G."/>
            <person name="Kuo A."/>
            <person name="Tritt A."/>
            <person name="Lipzen A."/>
            <person name="He G."/>
            <person name="Yan M."/>
            <person name="Ng V."/>
            <person name="Cullen D."/>
            <person name="Martin F."/>
            <person name="Rosso M.-N."/>
            <person name="Henrissat B."/>
            <person name="Hibbett D."/>
            <person name="Martinez A.T."/>
            <person name="Grigoriev I.V."/>
        </authorList>
    </citation>
    <scope>NUCLEOTIDE SEQUENCE</scope>
    <source>
        <strain evidence="1">AH 40177</strain>
    </source>
</reference>
<sequence>MAFAEDGTSQYLSEYLTAVWADLEPDSTLVSVQCCAVLLKRNPDVRGLVEKARAENDLSVLKDADLPRHPRQMIYNLEQFRNVFELLETMRVPMEKVVDGTAFEDTPQWNLQASLTVDNPDIAEHIKKLNIPCKYLHSQPLLLLHENGSFQSDPGSVNDWNRSLLQGETHF</sequence>
<name>A0A9P5PSB4_9AGAR</name>
<protein>
    <submittedName>
        <fullName evidence="1">Uncharacterized protein</fullName>
    </submittedName>
</protein>